<dbReference type="InterPro" id="IPR040240">
    <property type="entry name" value="TAF1"/>
</dbReference>
<comment type="caution">
    <text evidence="5">The sequence shown here is derived from an EMBL/GenBank/DDBJ whole genome shotgun (WGS) entry which is preliminary data.</text>
</comment>
<comment type="subcellular location">
    <subcellularLocation>
        <location evidence="1">Nucleus</location>
    </subcellularLocation>
</comment>
<accession>A0AAJ0F6X6</accession>
<dbReference type="InterPro" id="IPR022591">
    <property type="entry name" value="TAF1_HAT_dom"/>
</dbReference>
<sequence length="1098" mass="121874">MATTNPELDFAALNDEGWRAQEARDEAAIAQLSASFGETGGALNSILDKVASGGEIDQAGKADDAIDYEDMDLSDDDLPDEEPSATGGHGDLPGLTDDGGTSNDTDDLFGGDVPSSPMELDHGLRSSPHPLDADADDQIHLGPPGGESLQDLRFLNFDHDEGPGEGNQDPNIPAPAENFIDTVKQAWPGFEENAILNWNELLKPKQAHWISKKPAKPPKPLVPSKLSLELDADYEKHFRIPGPAASSVYQRIRNAEMHGLVCLEEPEPVQQAELEVFVDDDEMDSQPIGGFTLQDIATICHDWDSVIAMGEIQAVVAEPKADRSIKGEFDDGEELDDAFWEDAPTKKRRVEIPHGLPPIPQFTAPNFDNFEEATAKLGKRVLLDMNDPYLLIDDADSGRAQKRRKTQHKMIRLANGKLGRELGQRFNFSSDAAYDALKENNQNRVRATLASIPVEHSMTAQRLQWPYYRVKLAASDPHSYHRPLLNPKKDAVGQIKFSKPNIVKRKLLKGKRVSEIFKQSQDLSMNDNSTAILFEYCEEIPTVLSNFGMGQKIINYYRRNKGGDTRPEKRDLGELVILMPEDRSPFAIFGHVHPGEIVPTLHNQMFRAPIFKHSPRPTDFIIGRSSTGQHGSSWYIRNIDHLYVVGQTLPSMEVPGPHSRRVTNIAKNRLKMVSYRLLRRGPPVTLHDITKHVADSNESQNRQKLKEFLIFRKESKDWALPEGEEMMNEAGIRALVRPEEVCLLDAMQVGAHELENGGYEINDGDKDELADAADELQPDALAGKMAPWRTTKAFIDASHGKAMLAVHGVGDPTGKGLGISFLRTSMKGGYLEQLQGPMATSADAIERQRKANGGHMYNVKNQDTLYTEAITDIWNRQKESLQDETKHDDDDVLVQEDEDDRFNVNTSQAVATPVVEGMSQVTQSGADGNKRKMKITREIRSDDGTVRTVTELVHDPAVIMQYIKKRRQQDLERIDIYNAQLTGDALKDSLILDLARKEEERLIKNRERSKKRDKQKKLQAKMAGGLPGGEDGSPEPATEKATGTTRKCATCGQIGHIKTNKKLCPMLNGTIARDQKEDDTASLGSINAPVAASFKNII</sequence>
<keyword evidence="5" id="KW-0808">Transferase</keyword>
<feature type="domain" description="Transcription initiation factor TFIID subunit 1 histone acetyltransferase" evidence="4">
    <location>
        <begin position="426"/>
        <end position="881"/>
    </location>
</feature>
<feature type="region of interest" description="Disordered" evidence="3">
    <location>
        <begin position="53"/>
        <end position="150"/>
    </location>
</feature>
<dbReference type="EMBL" id="MU839830">
    <property type="protein sequence ID" value="KAK1757361.1"/>
    <property type="molecule type" value="Genomic_DNA"/>
</dbReference>
<dbReference type="PANTHER" id="PTHR13900">
    <property type="entry name" value="TRANSCRIPTION INITIATION FACTOR TFIID"/>
    <property type="match status" value="1"/>
</dbReference>
<evidence type="ECO:0000256" key="3">
    <source>
        <dbReference type="SAM" id="MobiDB-lite"/>
    </source>
</evidence>
<keyword evidence="2" id="KW-0539">Nucleus</keyword>
<dbReference type="PANTHER" id="PTHR13900:SF0">
    <property type="entry name" value="TRANSCRIPTION INITIATION FACTOR TFIID SUBUNIT 1"/>
    <property type="match status" value="1"/>
</dbReference>
<dbReference type="Proteomes" id="UP001239445">
    <property type="component" value="Unassembled WGS sequence"/>
</dbReference>
<evidence type="ECO:0000313" key="6">
    <source>
        <dbReference type="Proteomes" id="UP001239445"/>
    </source>
</evidence>
<name>A0AAJ0F6X6_9PEZI</name>
<evidence type="ECO:0000256" key="2">
    <source>
        <dbReference type="ARBA" id="ARBA00023242"/>
    </source>
</evidence>
<feature type="compositionally biased region" description="Low complexity" evidence="3">
    <location>
        <begin position="92"/>
        <end position="103"/>
    </location>
</feature>
<gene>
    <name evidence="5" type="ORF">QBC47DRAFT_154729</name>
</gene>
<dbReference type="GO" id="GO:0051123">
    <property type="term" value="P:RNA polymerase II preinitiation complex assembly"/>
    <property type="evidence" value="ECO:0007669"/>
    <property type="project" value="TreeGrafter"/>
</dbReference>
<dbReference type="GO" id="GO:0005669">
    <property type="term" value="C:transcription factor TFIID complex"/>
    <property type="evidence" value="ECO:0007669"/>
    <property type="project" value="InterPro"/>
</dbReference>
<evidence type="ECO:0000259" key="4">
    <source>
        <dbReference type="Pfam" id="PF12157"/>
    </source>
</evidence>
<proteinExistence type="predicted"/>
<dbReference type="GO" id="GO:0016251">
    <property type="term" value="F:RNA polymerase II general transcription initiation factor activity"/>
    <property type="evidence" value="ECO:0007669"/>
    <property type="project" value="InterPro"/>
</dbReference>
<dbReference type="AlphaFoldDB" id="A0AAJ0F6X6"/>
<feature type="region of interest" description="Disordered" evidence="3">
    <location>
        <begin position="1004"/>
        <end position="1044"/>
    </location>
</feature>
<reference evidence="5" key="1">
    <citation type="submission" date="2023-06" db="EMBL/GenBank/DDBJ databases">
        <title>Genome-scale phylogeny and comparative genomics of the fungal order Sordariales.</title>
        <authorList>
            <consortium name="Lawrence Berkeley National Laboratory"/>
            <person name="Hensen N."/>
            <person name="Bonometti L."/>
            <person name="Westerberg I."/>
            <person name="Brannstrom I.O."/>
            <person name="Guillou S."/>
            <person name="Cros-Aarteil S."/>
            <person name="Calhoun S."/>
            <person name="Haridas S."/>
            <person name="Kuo A."/>
            <person name="Mondo S."/>
            <person name="Pangilinan J."/>
            <person name="Riley R."/>
            <person name="Labutti K."/>
            <person name="Andreopoulos B."/>
            <person name="Lipzen A."/>
            <person name="Chen C."/>
            <person name="Yanf M."/>
            <person name="Daum C."/>
            <person name="Ng V."/>
            <person name="Clum A."/>
            <person name="Steindorff A."/>
            <person name="Ohm R."/>
            <person name="Martin F."/>
            <person name="Silar P."/>
            <person name="Natvig D."/>
            <person name="Lalanne C."/>
            <person name="Gautier V."/>
            <person name="Ament-Velasquez S.L."/>
            <person name="Kruys A."/>
            <person name="Hutchinson M.I."/>
            <person name="Powell A.J."/>
            <person name="Barry K."/>
            <person name="Miller A.N."/>
            <person name="Grigoriev I.V."/>
            <person name="Debuchy R."/>
            <person name="Gladieux P."/>
            <person name="Thoren M.H."/>
            <person name="Johannesson H."/>
        </authorList>
    </citation>
    <scope>NUCLEOTIDE SEQUENCE</scope>
    <source>
        <strain evidence="5">PSN4</strain>
    </source>
</reference>
<evidence type="ECO:0000313" key="5">
    <source>
        <dbReference type="EMBL" id="KAK1757361.1"/>
    </source>
</evidence>
<protein>
    <submittedName>
        <fullName evidence="5">Histone acetyl transferase</fullName>
    </submittedName>
</protein>
<feature type="compositionally biased region" description="Basic residues" evidence="3">
    <location>
        <begin position="1007"/>
        <end position="1019"/>
    </location>
</feature>
<organism evidence="5 6">
    <name type="scientific">Echria macrotheca</name>
    <dbReference type="NCBI Taxonomy" id="438768"/>
    <lineage>
        <taxon>Eukaryota</taxon>
        <taxon>Fungi</taxon>
        <taxon>Dikarya</taxon>
        <taxon>Ascomycota</taxon>
        <taxon>Pezizomycotina</taxon>
        <taxon>Sordariomycetes</taxon>
        <taxon>Sordariomycetidae</taxon>
        <taxon>Sordariales</taxon>
        <taxon>Schizotheciaceae</taxon>
        <taxon>Echria</taxon>
    </lineage>
</organism>
<evidence type="ECO:0000256" key="1">
    <source>
        <dbReference type="ARBA" id="ARBA00004123"/>
    </source>
</evidence>
<dbReference type="Pfam" id="PF12157">
    <property type="entry name" value="DUF3591"/>
    <property type="match status" value="1"/>
</dbReference>
<feature type="compositionally biased region" description="Acidic residues" evidence="3">
    <location>
        <begin position="65"/>
        <end position="83"/>
    </location>
</feature>
<keyword evidence="6" id="KW-1185">Reference proteome</keyword>
<dbReference type="GO" id="GO:0004402">
    <property type="term" value="F:histone acetyltransferase activity"/>
    <property type="evidence" value="ECO:0007669"/>
    <property type="project" value="InterPro"/>
</dbReference>
<dbReference type="GO" id="GO:0017025">
    <property type="term" value="F:TBP-class protein binding"/>
    <property type="evidence" value="ECO:0007669"/>
    <property type="project" value="InterPro"/>
</dbReference>